<dbReference type="Pfam" id="PF00847">
    <property type="entry name" value="AP2"/>
    <property type="match status" value="1"/>
</dbReference>
<dbReference type="InterPro" id="IPR016177">
    <property type="entry name" value="DNA-bd_dom_sf"/>
</dbReference>
<feature type="compositionally biased region" description="Low complexity" evidence="8">
    <location>
        <begin position="194"/>
        <end position="206"/>
    </location>
</feature>
<proteinExistence type="inferred from homology"/>
<dbReference type="Proteomes" id="UP000237000">
    <property type="component" value="Unassembled WGS sequence"/>
</dbReference>
<feature type="compositionally biased region" description="Basic and acidic residues" evidence="8">
    <location>
        <begin position="164"/>
        <end position="180"/>
    </location>
</feature>
<reference evidence="11" key="1">
    <citation type="submission" date="2016-06" db="EMBL/GenBank/DDBJ databases">
        <title>Parallel loss of symbiosis genes in relatives of nitrogen-fixing non-legume Parasponia.</title>
        <authorList>
            <person name="Van Velzen R."/>
            <person name="Holmer R."/>
            <person name="Bu F."/>
            <person name="Rutten L."/>
            <person name="Van Zeijl A."/>
            <person name="Liu W."/>
            <person name="Santuari L."/>
            <person name="Cao Q."/>
            <person name="Sharma T."/>
            <person name="Shen D."/>
            <person name="Roswanjaya Y."/>
            <person name="Wardhani T."/>
            <person name="Kalhor M.S."/>
            <person name="Jansen J."/>
            <person name="Van den Hoogen J."/>
            <person name="Gungor B."/>
            <person name="Hartog M."/>
            <person name="Hontelez J."/>
            <person name="Verver J."/>
            <person name="Yang W.-C."/>
            <person name="Schijlen E."/>
            <person name="Repin R."/>
            <person name="Schilthuizen M."/>
            <person name="Schranz E."/>
            <person name="Heidstra R."/>
            <person name="Miyata K."/>
            <person name="Fedorova E."/>
            <person name="Kohlen W."/>
            <person name="Bisseling T."/>
            <person name="Smit S."/>
            <person name="Geurts R."/>
        </authorList>
    </citation>
    <scope>NUCLEOTIDE SEQUENCE [LARGE SCALE GENOMIC DNA]</scope>
    <source>
        <strain evidence="11">cv. RG33-2</strain>
    </source>
</reference>
<keyword evidence="4" id="KW-0010">Activator</keyword>
<comment type="similarity">
    <text evidence="7">Belongs to the AP2/ERF transcription factor family. ERF subfamily.</text>
</comment>
<dbReference type="PROSITE" id="PS51032">
    <property type="entry name" value="AP2_ERF"/>
    <property type="match status" value="1"/>
</dbReference>
<protein>
    <submittedName>
        <fullName evidence="10">AP2/ERF domain containing protein</fullName>
    </submittedName>
</protein>
<evidence type="ECO:0000256" key="4">
    <source>
        <dbReference type="ARBA" id="ARBA00023159"/>
    </source>
</evidence>
<dbReference type="InterPro" id="IPR036955">
    <property type="entry name" value="AP2/ERF_dom_sf"/>
</dbReference>
<dbReference type="InterPro" id="IPR045277">
    <property type="entry name" value="DRE1A-I"/>
</dbReference>
<dbReference type="GO" id="GO:0003677">
    <property type="term" value="F:DNA binding"/>
    <property type="evidence" value="ECO:0007669"/>
    <property type="project" value="UniProtKB-KW"/>
</dbReference>
<feature type="compositionally biased region" description="Basic and acidic residues" evidence="8">
    <location>
        <begin position="27"/>
        <end position="44"/>
    </location>
</feature>
<dbReference type="InterPro" id="IPR001471">
    <property type="entry name" value="AP2/ERF_dom"/>
</dbReference>
<name>A0A2P5C9W4_TREOI</name>
<evidence type="ECO:0000256" key="1">
    <source>
        <dbReference type="ARBA" id="ARBA00004123"/>
    </source>
</evidence>
<dbReference type="CDD" id="cd00018">
    <property type="entry name" value="AP2"/>
    <property type="match status" value="1"/>
</dbReference>
<dbReference type="FunFam" id="3.30.730.10:FF:000001">
    <property type="entry name" value="Ethylene-responsive transcription factor 2"/>
    <property type="match status" value="1"/>
</dbReference>
<dbReference type="Gene3D" id="3.30.730.10">
    <property type="entry name" value="AP2/ERF domain"/>
    <property type="match status" value="1"/>
</dbReference>
<dbReference type="PRINTS" id="PR00367">
    <property type="entry name" value="ETHRSPELEMNT"/>
</dbReference>
<dbReference type="SUPFAM" id="SSF54171">
    <property type="entry name" value="DNA-binding domain"/>
    <property type="match status" value="1"/>
</dbReference>
<feature type="region of interest" description="Disordered" evidence="8">
    <location>
        <begin position="1"/>
        <end position="83"/>
    </location>
</feature>
<gene>
    <name evidence="10" type="ORF">TorRG33x02_292830</name>
</gene>
<comment type="subcellular location">
    <subcellularLocation>
        <location evidence="1">Nucleus</location>
    </subcellularLocation>
</comment>
<evidence type="ECO:0000259" key="9">
    <source>
        <dbReference type="PROSITE" id="PS51032"/>
    </source>
</evidence>
<evidence type="ECO:0000313" key="10">
    <source>
        <dbReference type="EMBL" id="PON57829.1"/>
    </source>
</evidence>
<evidence type="ECO:0000313" key="11">
    <source>
        <dbReference type="Proteomes" id="UP000237000"/>
    </source>
</evidence>
<dbReference type="AlphaFoldDB" id="A0A2P5C9W4"/>
<dbReference type="STRING" id="63057.A0A2P5C9W4"/>
<comment type="caution">
    <text evidence="10">The sequence shown here is derived from an EMBL/GenBank/DDBJ whole genome shotgun (WGS) entry which is preliminary data.</text>
</comment>
<dbReference type="InParanoid" id="A0A2P5C9W4"/>
<evidence type="ECO:0000256" key="3">
    <source>
        <dbReference type="ARBA" id="ARBA00023125"/>
    </source>
</evidence>
<feature type="region of interest" description="Disordered" evidence="8">
    <location>
        <begin position="243"/>
        <end position="269"/>
    </location>
</feature>
<keyword evidence="6" id="KW-0539">Nucleus</keyword>
<dbReference type="GO" id="GO:0003700">
    <property type="term" value="F:DNA-binding transcription factor activity"/>
    <property type="evidence" value="ECO:0007669"/>
    <property type="project" value="InterPro"/>
</dbReference>
<dbReference type="FunCoup" id="A0A2P5C9W4">
    <property type="interactions" value="9"/>
</dbReference>
<evidence type="ECO:0000256" key="6">
    <source>
        <dbReference type="ARBA" id="ARBA00023242"/>
    </source>
</evidence>
<dbReference type="SMART" id="SM00380">
    <property type="entry name" value="AP2"/>
    <property type="match status" value="1"/>
</dbReference>
<feature type="compositionally biased region" description="Gly residues" evidence="8">
    <location>
        <begin position="207"/>
        <end position="220"/>
    </location>
</feature>
<evidence type="ECO:0000256" key="8">
    <source>
        <dbReference type="SAM" id="MobiDB-lite"/>
    </source>
</evidence>
<keyword evidence="3" id="KW-0238">DNA-binding</keyword>
<evidence type="ECO:0000256" key="2">
    <source>
        <dbReference type="ARBA" id="ARBA00023015"/>
    </source>
</evidence>
<dbReference type="PANTHER" id="PTHR31839">
    <property type="entry name" value="DEHYDRATION-RESPONSIVE ELEMENT-BINDING PROTEIN 1D"/>
    <property type="match status" value="1"/>
</dbReference>
<dbReference type="GO" id="GO:0005634">
    <property type="term" value="C:nucleus"/>
    <property type="evidence" value="ECO:0007669"/>
    <property type="project" value="UniProtKB-SubCell"/>
</dbReference>
<keyword evidence="2" id="KW-0805">Transcription regulation</keyword>
<dbReference type="EMBL" id="JXTC01000393">
    <property type="protein sequence ID" value="PON57829.1"/>
    <property type="molecule type" value="Genomic_DNA"/>
</dbReference>
<dbReference type="PANTHER" id="PTHR31839:SF85">
    <property type="entry name" value="AP2_ERF DOMAIN-CONTAINING PROTEIN"/>
    <property type="match status" value="1"/>
</dbReference>
<keyword evidence="11" id="KW-1185">Reference proteome</keyword>
<accession>A0A2P5C9W4</accession>
<evidence type="ECO:0000256" key="7">
    <source>
        <dbReference type="ARBA" id="ARBA00024343"/>
    </source>
</evidence>
<feature type="domain" description="AP2/ERF" evidence="9">
    <location>
        <begin position="70"/>
        <end position="138"/>
    </location>
</feature>
<feature type="region of interest" description="Disordered" evidence="8">
    <location>
        <begin position="155"/>
        <end position="224"/>
    </location>
</feature>
<evidence type="ECO:0000256" key="5">
    <source>
        <dbReference type="ARBA" id="ARBA00023163"/>
    </source>
</evidence>
<keyword evidence="5" id="KW-0804">Transcription</keyword>
<organism evidence="10 11">
    <name type="scientific">Trema orientale</name>
    <name type="common">Charcoal tree</name>
    <name type="synonym">Celtis orientalis</name>
    <dbReference type="NCBI Taxonomy" id="63057"/>
    <lineage>
        <taxon>Eukaryota</taxon>
        <taxon>Viridiplantae</taxon>
        <taxon>Streptophyta</taxon>
        <taxon>Embryophyta</taxon>
        <taxon>Tracheophyta</taxon>
        <taxon>Spermatophyta</taxon>
        <taxon>Magnoliopsida</taxon>
        <taxon>eudicotyledons</taxon>
        <taxon>Gunneridae</taxon>
        <taxon>Pentapetalae</taxon>
        <taxon>rosids</taxon>
        <taxon>fabids</taxon>
        <taxon>Rosales</taxon>
        <taxon>Cannabaceae</taxon>
        <taxon>Trema</taxon>
    </lineage>
</organism>
<sequence>MANPPIDVPKTDQPPNPPISLALSPHHSSESDPRPRAPEARPIQEDQPPNPARAAPEEPPPQPQRPVHSPRTGSGSVRRHPFYRGIRCRSGKWVSEIREPRKTTRVWLGTYPTPEMAAAAYDVAALALKGPDAALNFPNSVSAYPVPASTSASDIRAAAARAAESMKPEAEPKPEKEPGDGSKPPPGWPVNEESSSSMSTSTSTTTTGGGLSSSGGGGGEFMDEEALLNMPNLLVNMAQGMLVSPPRINTPSSDDSAGDSDGEYLWSYT</sequence>
<dbReference type="OrthoDB" id="1932364at2759"/>